<reference evidence="2" key="1">
    <citation type="submission" date="2023-07" db="EMBL/GenBank/DDBJ databases">
        <title>Wenyingzhuangia sp. chi5 genome sequencing and assembly.</title>
        <authorList>
            <person name="Park S."/>
        </authorList>
    </citation>
    <scope>NUCLEOTIDE SEQUENCE</scope>
    <source>
        <strain evidence="2">Chi5</strain>
    </source>
</reference>
<name>A0ABT8VMU4_9FLAO</name>
<organism evidence="2 3">
    <name type="scientific">Wenyingzhuangia gilva</name>
    <dbReference type="NCBI Taxonomy" id="3057677"/>
    <lineage>
        <taxon>Bacteria</taxon>
        <taxon>Pseudomonadati</taxon>
        <taxon>Bacteroidota</taxon>
        <taxon>Flavobacteriia</taxon>
        <taxon>Flavobacteriales</taxon>
        <taxon>Flavobacteriaceae</taxon>
        <taxon>Wenyingzhuangia</taxon>
    </lineage>
</organism>
<dbReference type="EMBL" id="JAUMIT010000001">
    <property type="protein sequence ID" value="MDO3693299.1"/>
    <property type="molecule type" value="Genomic_DNA"/>
</dbReference>
<protein>
    <recommendedName>
        <fullName evidence="4">Lipoprotein</fullName>
    </recommendedName>
</protein>
<accession>A0ABT8VMU4</accession>
<feature type="signal peptide" evidence="1">
    <location>
        <begin position="1"/>
        <end position="22"/>
    </location>
</feature>
<keyword evidence="3" id="KW-1185">Reference proteome</keyword>
<sequence length="126" mass="14055">MKNLKLIVFLLVLSIFSCGKNASNQEDDLAELQELKTKITAMAKNESCEESSQWDFIALGNKACGGPKEYIAYSKNIEVSKFLNLVDQYTKAEKAYNQKWEIGSDCSVPQQPSAVVCVDGNPTFEY</sequence>
<proteinExistence type="predicted"/>
<comment type="caution">
    <text evidence="2">The sequence shown here is derived from an EMBL/GenBank/DDBJ whole genome shotgun (WGS) entry which is preliminary data.</text>
</comment>
<evidence type="ECO:0000256" key="1">
    <source>
        <dbReference type="SAM" id="SignalP"/>
    </source>
</evidence>
<evidence type="ECO:0000313" key="2">
    <source>
        <dbReference type="EMBL" id="MDO3693299.1"/>
    </source>
</evidence>
<gene>
    <name evidence="2" type="ORF">QVZ41_00350</name>
</gene>
<dbReference type="PROSITE" id="PS51257">
    <property type="entry name" value="PROKAR_LIPOPROTEIN"/>
    <property type="match status" value="1"/>
</dbReference>
<dbReference type="RefSeq" id="WP_302882571.1">
    <property type="nucleotide sequence ID" value="NZ_JAUMIT010000001.1"/>
</dbReference>
<evidence type="ECO:0008006" key="4">
    <source>
        <dbReference type="Google" id="ProtNLM"/>
    </source>
</evidence>
<evidence type="ECO:0000313" key="3">
    <source>
        <dbReference type="Proteomes" id="UP001168642"/>
    </source>
</evidence>
<keyword evidence="1" id="KW-0732">Signal</keyword>
<dbReference type="Proteomes" id="UP001168642">
    <property type="component" value="Unassembled WGS sequence"/>
</dbReference>
<feature type="chain" id="PRO_5046273116" description="Lipoprotein" evidence="1">
    <location>
        <begin position="23"/>
        <end position="126"/>
    </location>
</feature>